<dbReference type="GO" id="GO:0052851">
    <property type="term" value="F:ferric-chelate reductase (NADPH) activity"/>
    <property type="evidence" value="ECO:0007669"/>
    <property type="project" value="UniProtKB-EC"/>
</dbReference>
<keyword evidence="10" id="KW-0406">Ion transport</keyword>
<dbReference type="Gene3D" id="3.40.50.80">
    <property type="entry name" value="Nucleotide-binding domain of ferredoxin-NADP reductase (FNR) module"/>
    <property type="match status" value="1"/>
</dbReference>
<dbReference type="STRING" id="2004952.A0A2C5Z998"/>
<evidence type="ECO:0000256" key="12">
    <source>
        <dbReference type="ARBA" id="ARBA00023180"/>
    </source>
</evidence>
<evidence type="ECO:0000313" key="18">
    <source>
        <dbReference type="Proteomes" id="UP000226431"/>
    </source>
</evidence>
<dbReference type="PANTHER" id="PTHR32361">
    <property type="entry name" value="FERRIC/CUPRIC REDUCTASE TRANSMEMBRANE COMPONENT"/>
    <property type="match status" value="1"/>
</dbReference>
<comment type="subcellular location">
    <subcellularLocation>
        <location evidence="1">Cell membrane</location>
        <topology evidence="1">Multi-pass membrane protein</topology>
    </subcellularLocation>
</comment>
<dbReference type="Proteomes" id="UP000226431">
    <property type="component" value="Unassembled WGS sequence"/>
</dbReference>
<feature type="domain" description="FAD-binding FR-type" evidence="16">
    <location>
        <begin position="308"/>
        <end position="419"/>
    </location>
</feature>
<dbReference type="PANTHER" id="PTHR32361:SF9">
    <property type="entry name" value="FERRIC REDUCTASE TRANSMEMBRANE COMPONENT 3-RELATED"/>
    <property type="match status" value="1"/>
</dbReference>
<dbReference type="EC" id="1.16.1.9" evidence="3"/>
<dbReference type="InterPro" id="IPR051410">
    <property type="entry name" value="Ferric/Cupric_Reductase"/>
</dbReference>
<evidence type="ECO:0000256" key="8">
    <source>
        <dbReference type="ARBA" id="ARBA00022989"/>
    </source>
</evidence>
<organism evidence="17 18">
    <name type="scientific">Ophiocordyceps camponoti-rufipedis</name>
    <dbReference type="NCBI Taxonomy" id="2004952"/>
    <lineage>
        <taxon>Eukaryota</taxon>
        <taxon>Fungi</taxon>
        <taxon>Dikarya</taxon>
        <taxon>Ascomycota</taxon>
        <taxon>Pezizomycotina</taxon>
        <taxon>Sordariomycetes</taxon>
        <taxon>Hypocreomycetidae</taxon>
        <taxon>Hypocreales</taxon>
        <taxon>Ophiocordycipitaceae</taxon>
        <taxon>Ophiocordyceps</taxon>
    </lineage>
</organism>
<feature type="transmembrane region" description="Helical" evidence="15">
    <location>
        <begin position="112"/>
        <end position="130"/>
    </location>
</feature>
<feature type="compositionally biased region" description="Basic and acidic residues" evidence="14">
    <location>
        <begin position="517"/>
        <end position="526"/>
    </location>
</feature>
<dbReference type="GO" id="GO:0006879">
    <property type="term" value="P:intracellular iron ion homeostasis"/>
    <property type="evidence" value="ECO:0007669"/>
    <property type="project" value="TreeGrafter"/>
</dbReference>
<evidence type="ECO:0000256" key="15">
    <source>
        <dbReference type="SAM" id="Phobius"/>
    </source>
</evidence>
<dbReference type="SFLD" id="SFLDG01168">
    <property type="entry name" value="Ferric_reductase_subgroup_(FRE"/>
    <property type="match status" value="1"/>
</dbReference>
<evidence type="ECO:0000256" key="11">
    <source>
        <dbReference type="ARBA" id="ARBA00023136"/>
    </source>
</evidence>
<evidence type="ECO:0000256" key="14">
    <source>
        <dbReference type="SAM" id="MobiDB-lite"/>
    </source>
</evidence>
<feature type="transmembrane region" description="Helical" evidence="15">
    <location>
        <begin position="27"/>
        <end position="49"/>
    </location>
</feature>
<dbReference type="Gene3D" id="2.40.30.10">
    <property type="entry name" value="Translation factors"/>
    <property type="match status" value="1"/>
</dbReference>
<dbReference type="Pfam" id="PF01794">
    <property type="entry name" value="Ferric_reduct"/>
    <property type="match status" value="1"/>
</dbReference>
<dbReference type="SUPFAM" id="SSF63380">
    <property type="entry name" value="Riboflavin synthase domain-like"/>
    <property type="match status" value="1"/>
</dbReference>
<keyword evidence="11 15" id="KW-0472">Membrane</keyword>
<dbReference type="InterPro" id="IPR013121">
    <property type="entry name" value="Fe_red_NAD-bd_6"/>
</dbReference>
<dbReference type="AlphaFoldDB" id="A0A2C5Z998"/>
<reference evidence="17 18" key="1">
    <citation type="submission" date="2017-06" db="EMBL/GenBank/DDBJ databases">
        <title>Ant-infecting Ophiocordyceps genomes reveal a high diversity of potential behavioral manipulation genes and a possible major role for enterotoxins.</title>
        <authorList>
            <person name="De Bekker C."/>
            <person name="Evans H.C."/>
            <person name="Brachmann A."/>
            <person name="Hughes D.P."/>
        </authorList>
    </citation>
    <scope>NUCLEOTIDE SEQUENCE [LARGE SCALE GENOMIC DNA]</scope>
    <source>
        <strain evidence="17 18">Map16</strain>
    </source>
</reference>
<evidence type="ECO:0000256" key="4">
    <source>
        <dbReference type="ARBA" id="ARBA00022448"/>
    </source>
</evidence>
<keyword evidence="18" id="KW-1185">Reference proteome</keyword>
<evidence type="ECO:0000256" key="7">
    <source>
        <dbReference type="ARBA" id="ARBA00022982"/>
    </source>
</evidence>
<evidence type="ECO:0000256" key="10">
    <source>
        <dbReference type="ARBA" id="ARBA00023065"/>
    </source>
</evidence>
<dbReference type="Pfam" id="PF08022">
    <property type="entry name" value="FAD_binding_8"/>
    <property type="match status" value="1"/>
</dbReference>
<keyword evidence="9" id="KW-0560">Oxidoreductase</keyword>
<dbReference type="InterPro" id="IPR017927">
    <property type="entry name" value="FAD-bd_FR_type"/>
</dbReference>
<dbReference type="EMBL" id="NJES01000079">
    <property type="protein sequence ID" value="PHH78445.1"/>
    <property type="molecule type" value="Genomic_DNA"/>
</dbReference>
<comment type="similarity">
    <text evidence="2">Belongs to the ferric reductase (FRE) family.</text>
</comment>
<dbReference type="Pfam" id="PF08030">
    <property type="entry name" value="NAD_binding_6"/>
    <property type="match status" value="1"/>
</dbReference>
<dbReference type="InterPro" id="IPR017938">
    <property type="entry name" value="Riboflavin_synthase-like_b-brl"/>
</dbReference>
<keyword evidence="8 15" id="KW-1133">Transmembrane helix</keyword>
<feature type="transmembrane region" description="Helical" evidence="15">
    <location>
        <begin position="250"/>
        <end position="270"/>
    </location>
</feature>
<comment type="caution">
    <text evidence="17">The sequence shown here is derived from an EMBL/GenBank/DDBJ whole genome shotgun (WGS) entry which is preliminary data.</text>
</comment>
<name>A0A2C5Z998_9HYPO</name>
<feature type="transmembrane region" description="Helical" evidence="15">
    <location>
        <begin position="186"/>
        <end position="204"/>
    </location>
</feature>
<dbReference type="GO" id="GO:0005886">
    <property type="term" value="C:plasma membrane"/>
    <property type="evidence" value="ECO:0007669"/>
    <property type="project" value="UniProtKB-SubCell"/>
</dbReference>
<feature type="transmembrane region" description="Helical" evidence="15">
    <location>
        <begin position="224"/>
        <end position="243"/>
    </location>
</feature>
<accession>A0A2C5Z998</accession>
<feature type="transmembrane region" description="Helical" evidence="15">
    <location>
        <begin position="150"/>
        <end position="174"/>
    </location>
</feature>
<keyword evidence="4" id="KW-0813">Transport</keyword>
<evidence type="ECO:0000256" key="2">
    <source>
        <dbReference type="ARBA" id="ARBA00006278"/>
    </source>
</evidence>
<dbReference type="SFLD" id="SFLDS00052">
    <property type="entry name" value="Ferric_Reductase_Domain"/>
    <property type="match status" value="1"/>
</dbReference>
<protein>
    <recommendedName>
        <fullName evidence="3">ferric-chelate reductase (NADPH)</fullName>
        <ecNumber evidence="3">1.16.1.9</ecNumber>
    </recommendedName>
</protein>
<comment type="catalytic activity">
    <reaction evidence="13">
        <text>2 a Fe(II)-siderophore + NADP(+) + H(+) = 2 a Fe(III)-siderophore + NADPH</text>
        <dbReference type="Rhea" id="RHEA:28795"/>
        <dbReference type="Rhea" id="RHEA-COMP:11342"/>
        <dbReference type="Rhea" id="RHEA-COMP:11344"/>
        <dbReference type="ChEBI" id="CHEBI:15378"/>
        <dbReference type="ChEBI" id="CHEBI:29033"/>
        <dbReference type="ChEBI" id="CHEBI:29034"/>
        <dbReference type="ChEBI" id="CHEBI:57783"/>
        <dbReference type="ChEBI" id="CHEBI:58349"/>
        <dbReference type="EC" id="1.16.1.9"/>
    </reaction>
</comment>
<gene>
    <name evidence="17" type="ORF">CDD80_6852</name>
</gene>
<evidence type="ECO:0000256" key="6">
    <source>
        <dbReference type="ARBA" id="ARBA00022692"/>
    </source>
</evidence>
<feature type="region of interest" description="Disordered" evidence="14">
    <location>
        <begin position="517"/>
        <end position="542"/>
    </location>
</feature>
<evidence type="ECO:0000256" key="3">
    <source>
        <dbReference type="ARBA" id="ARBA00012668"/>
    </source>
</evidence>
<keyword evidence="12" id="KW-0325">Glycoprotein</keyword>
<dbReference type="PROSITE" id="PS51384">
    <property type="entry name" value="FAD_FR"/>
    <property type="match status" value="1"/>
</dbReference>
<dbReference type="GO" id="GO:0015677">
    <property type="term" value="P:copper ion import"/>
    <property type="evidence" value="ECO:0007669"/>
    <property type="project" value="TreeGrafter"/>
</dbReference>
<dbReference type="InterPro" id="IPR039261">
    <property type="entry name" value="FNR_nucleotide-bd"/>
</dbReference>
<sequence>MDMSGHAHNHGGNAGLGFATNYAFARAFWYLVVAAVGVAFAVRIADYFVARQRLVSLRACADPAFVHSVCARPAGPVSQAWATATALAREAGLPQLSPPTIPGLRWIAPPPLGRVLLLLVYWAIVIYLMSYDAVHYDVYYWERIGYRNAWISLAQLPLIYLLATKCNPIGWLVGCGHERLNWLHRWVARTMLITATVHGFHFWTEWERADFVAYELSAMPLVKYGLGAWGVLLWTVVVGFFPVRRLAYEVWLLQHIVSAIVMLWLLNRHIPVNARYLLWMSVGFFVWDRVARGLLLLWRNVRWSFTPQPPSVLQGLCQRRCGHDMTLRLLGQDVAVVTVRGVRFSWRSGQHVYLWVPRLGPLEAHPYTVAGAQDPSGSLQLVVRAHGGFSRRLCDFAARHPDRILTAFVYGPFGVPPRWDIYETVVLMGASTGASFVLPLLESIAVAVPGHLCARRVELTLMARTAAEIDFYLFRAKDAARRARRRGIRVLLHVALTGQHAGQPLLQHQSLSDESAAKKTDGHFVDEPSSSSPSGDDDDDDYFIRQYAGRPDVEALIREPVEEAWGETAVVVCGGPELIARTRNCVSRLSDERAVHKGTGAQGIYLHAEEYAF</sequence>
<dbReference type="CDD" id="cd06186">
    <property type="entry name" value="NOX_Duox_like_FAD_NADP"/>
    <property type="match status" value="1"/>
</dbReference>
<dbReference type="GO" id="GO:0006826">
    <property type="term" value="P:iron ion transport"/>
    <property type="evidence" value="ECO:0007669"/>
    <property type="project" value="UniProtKB-ARBA"/>
</dbReference>
<evidence type="ECO:0000256" key="5">
    <source>
        <dbReference type="ARBA" id="ARBA00022475"/>
    </source>
</evidence>
<keyword evidence="7" id="KW-0249">Electron transport</keyword>
<evidence type="ECO:0000256" key="9">
    <source>
        <dbReference type="ARBA" id="ARBA00023002"/>
    </source>
</evidence>
<dbReference type="OrthoDB" id="3944240at2759"/>
<dbReference type="InterPro" id="IPR013130">
    <property type="entry name" value="Fe3_Rdtase_TM_dom"/>
</dbReference>
<evidence type="ECO:0000313" key="17">
    <source>
        <dbReference type="EMBL" id="PHH78445.1"/>
    </source>
</evidence>
<evidence type="ECO:0000256" key="1">
    <source>
        <dbReference type="ARBA" id="ARBA00004651"/>
    </source>
</evidence>
<keyword evidence="5" id="KW-1003">Cell membrane</keyword>
<keyword evidence="6 15" id="KW-0812">Transmembrane</keyword>
<proteinExistence type="inferred from homology"/>
<dbReference type="InterPro" id="IPR013112">
    <property type="entry name" value="FAD-bd_8"/>
</dbReference>
<evidence type="ECO:0000259" key="16">
    <source>
        <dbReference type="PROSITE" id="PS51384"/>
    </source>
</evidence>
<evidence type="ECO:0000256" key="13">
    <source>
        <dbReference type="ARBA" id="ARBA00048483"/>
    </source>
</evidence>